<organism evidence="8 9">
    <name type="scientific">Mucor saturninus</name>
    <dbReference type="NCBI Taxonomy" id="64648"/>
    <lineage>
        <taxon>Eukaryota</taxon>
        <taxon>Fungi</taxon>
        <taxon>Fungi incertae sedis</taxon>
        <taxon>Mucoromycota</taxon>
        <taxon>Mucoromycotina</taxon>
        <taxon>Mucoromycetes</taxon>
        <taxon>Mucorales</taxon>
        <taxon>Mucorineae</taxon>
        <taxon>Mucoraceae</taxon>
        <taxon>Mucor</taxon>
    </lineage>
</organism>
<accession>A0A8H7QNP1</accession>
<dbReference type="Gene3D" id="1.10.510.10">
    <property type="entry name" value="Transferase(Phosphotransferase) domain 1"/>
    <property type="match status" value="1"/>
</dbReference>
<dbReference type="SUPFAM" id="SSF56112">
    <property type="entry name" value="Protein kinase-like (PK-like)"/>
    <property type="match status" value="1"/>
</dbReference>
<evidence type="ECO:0000256" key="4">
    <source>
        <dbReference type="ARBA" id="ARBA00022777"/>
    </source>
</evidence>
<evidence type="ECO:0000259" key="7">
    <source>
        <dbReference type="PROSITE" id="PS50011"/>
    </source>
</evidence>
<reference evidence="8" key="1">
    <citation type="submission" date="2020-12" db="EMBL/GenBank/DDBJ databases">
        <title>Metabolic potential, ecology and presence of endohyphal bacteria is reflected in genomic diversity of Mucoromycotina.</title>
        <authorList>
            <person name="Muszewska A."/>
            <person name="Okrasinska A."/>
            <person name="Steczkiewicz K."/>
            <person name="Drgas O."/>
            <person name="Orlowska M."/>
            <person name="Perlinska-Lenart U."/>
            <person name="Aleksandrzak-Piekarczyk T."/>
            <person name="Szatraj K."/>
            <person name="Zielenkiewicz U."/>
            <person name="Pilsyk S."/>
            <person name="Malc E."/>
            <person name="Mieczkowski P."/>
            <person name="Kruszewska J.S."/>
            <person name="Biernat P."/>
            <person name="Pawlowska J."/>
        </authorList>
    </citation>
    <scope>NUCLEOTIDE SEQUENCE</scope>
    <source>
        <strain evidence="8">WA0000017839</strain>
    </source>
</reference>
<dbReference type="EMBL" id="JAEPRD010000157">
    <property type="protein sequence ID" value="KAG2195962.1"/>
    <property type="molecule type" value="Genomic_DNA"/>
</dbReference>
<gene>
    <name evidence="8" type="ORF">INT47_007098</name>
</gene>
<evidence type="ECO:0000256" key="1">
    <source>
        <dbReference type="ARBA" id="ARBA00022527"/>
    </source>
</evidence>
<dbReference type="InterPro" id="IPR030616">
    <property type="entry name" value="Aur-like"/>
</dbReference>
<feature type="domain" description="Protein kinase" evidence="7">
    <location>
        <begin position="1"/>
        <end position="318"/>
    </location>
</feature>
<name>A0A8H7QNP1_9FUNG</name>
<keyword evidence="3" id="KW-0547">Nucleotide-binding</keyword>
<dbReference type="SMART" id="SM00220">
    <property type="entry name" value="S_TKc"/>
    <property type="match status" value="1"/>
</dbReference>
<dbReference type="PROSITE" id="PS50011">
    <property type="entry name" value="PROTEIN_KINASE_DOM"/>
    <property type="match status" value="1"/>
</dbReference>
<dbReference type="GO" id="GO:0004674">
    <property type="term" value="F:protein serine/threonine kinase activity"/>
    <property type="evidence" value="ECO:0007669"/>
    <property type="project" value="UniProtKB-KW"/>
</dbReference>
<comment type="caution">
    <text evidence="8">The sequence shown here is derived from an EMBL/GenBank/DDBJ whole genome shotgun (WGS) entry which is preliminary data.</text>
</comment>
<dbReference type="Pfam" id="PF00069">
    <property type="entry name" value="Pkinase"/>
    <property type="match status" value="1"/>
</dbReference>
<sequence length="356" mass="40853">MSFNNKKKKWWQKLVRKPQQVQKKKNIQPWRNLSPDEPPLPFLLSPKPFVVAQPPIKFSSELDSNTSEIAPIIKDFFPSASLYISHERDTSSRDLYTIPELSEVSTSIGTNSSIPPPPPPPPPPLLVKIAPIEDDSSVSPLEQPLEEQQQQTTPANNRRDTTVRYSESECKNLFWDMLTSAMDRHQRPHDGPKEMHLLFDANDRIGAIRYISYDGTQRDQIGFAGTPQYIPPELVNCPTYHSESSHVWGLGISLYHMLVGDYPFEETTHVQTFRQMHYSNFKLPDTLSPQVRDLIKSMLQPFPSKRASFKSVQSHSWFHVQKKPKIHQLAGSFKKAFQIVMKGPYPPPSYYTTKKQ</sequence>
<evidence type="ECO:0000256" key="3">
    <source>
        <dbReference type="ARBA" id="ARBA00022741"/>
    </source>
</evidence>
<keyword evidence="2" id="KW-0808">Transferase</keyword>
<feature type="compositionally biased region" description="Pro residues" evidence="6">
    <location>
        <begin position="114"/>
        <end position="125"/>
    </location>
</feature>
<proteinExistence type="predicted"/>
<dbReference type="Proteomes" id="UP000603453">
    <property type="component" value="Unassembled WGS sequence"/>
</dbReference>
<evidence type="ECO:0000313" key="8">
    <source>
        <dbReference type="EMBL" id="KAG2195962.1"/>
    </source>
</evidence>
<evidence type="ECO:0000256" key="6">
    <source>
        <dbReference type="SAM" id="MobiDB-lite"/>
    </source>
</evidence>
<dbReference type="GO" id="GO:0005524">
    <property type="term" value="F:ATP binding"/>
    <property type="evidence" value="ECO:0007669"/>
    <property type="project" value="UniProtKB-KW"/>
</dbReference>
<dbReference type="PANTHER" id="PTHR24350">
    <property type="entry name" value="SERINE/THREONINE-PROTEIN KINASE IAL-RELATED"/>
    <property type="match status" value="1"/>
</dbReference>
<dbReference type="OrthoDB" id="410920at2759"/>
<evidence type="ECO:0000256" key="5">
    <source>
        <dbReference type="ARBA" id="ARBA00022840"/>
    </source>
</evidence>
<feature type="region of interest" description="Disordered" evidence="6">
    <location>
        <begin position="106"/>
        <end position="164"/>
    </location>
</feature>
<keyword evidence="5" id="KW-0067">ATP-binding</keyword>
<dbReference type="InterPro" id="IPR000719">
    <property type="entry name" value="Prot_kinase_dom"/>
</dbReference>
<dbReference type="InterPro" id="IPR011009">
    <property type="entry name" value="Kinase-like_dom_sf"/>
</dbReference>
<keyword evidence="1" id="KW-0723">Serine/threonine-protein kinase</keyword>
<protein>
    <recommendedName>
        <fullName evidence="7">Protein kinase domain-containing protein</fullName>
    </recommendedName>
</protein>
<feature type="compositionally biased region" description="Low complexity" evidence="6">
    <location>
        <begin position="140"/>
        <end position="154"/>
    </location>
</feature>
<evidence type="ECO:0000256" key="2">
    <source>
        <dbReference type="ARBA" id="ARBA00022679"/>
    </source>
</evidence>
<keyword evidence="4" id="KW-0418">Kinase</keyword>
<evidence type="ECO:0000313" key="9">
    <source>
        <dbReference type="Proteomes" id="UP000603453"/>
    </source>
</evidence>
<dbReference type="AlphaFoldDB" id="A0A8H7QNP1"/>
<keyword evidence="9" id="KW-1185">Reference proteome</keyword>